<reference evidence="2" key="3">
    <citation type="submission" date="2015-04" db="UniProtKB">
        <authorList>
            <consortium name="EnsemblPlants"/>
        </authorList>
    </citation>
    <scope>IDENTIFICATION</scope>
</reference>
<feature type="region of interest" description="Disordered" evidence="1">
    <location>
        <begin position="1"/>
        <end position="27"/>
    </location>
</feature>
<dbReference type="EnsemblPlants" id="LPERR01G29840.2">
    <property type="protein sequence ID" value="LPERR01G29840.2"/>
    <property type="gene ID" value="LPERR01G29840"/>
</dbReference>
<feature type="compositionally biased region" description="Basic and acidic residues" evidence="1">
    <location>
        <begin position="17"/>
        <end position="27"/>
    </location>
</feature>
<name>A0A0D9V6Y7_9ORYZ</name>
<dbReference type="AlphaFoldDB" id="A0A0D9V6Y7"/>
<protein>
    <submittedName>
        <fullName evidence="2">Uncharacterized protein</fullName>
    </submittedName>
</protein>
<keyword evidence="3" id="KW-1185">Reference proteome</keyword>
<reference evidence="3" key="2">
    <citation type="submission" date="2013-12" db="EMBL/GenBank/DDBJ databases">
        <authorList>
            <person name="Yu Y."/>
            <person name="Lee S."/>
            <person name="de Baynast K."/>
            <person name="Wissotski M."/>
            <person name="Liu L."/>
            <person name="Talag J."/>
            <person name="Goicoechea J."/>
            <person name="Angelova A."/>
            <person name="Jetty R."/>
            <person name="Kudrna D."/>
            <person name="Golser W."/>
            <person name="Rivera L."/>
            <person name="Zhang J."/>
            <person name="Wing R."/>
        </authorList>
    </citation>
    <scope>NUCLEOTIDE SEQUENCE</scope>
</reference>
<dbReference type="Gramene" id="LPERR01G29840.2">
    <property type="protein sequence ID" value="LPERR01G29840.2"/>
    <property type="gene ID" value="LPERR01G29840"/>
</dbReference>
<sequence>MERGLRGWGGGAAAGGRDAEHGWLGDRRRLPTCGGDDPMGRARIQTAVVCHLYLPVPYKFIVTVKPTYVPSPEAVVKFSIFTREYTS</sequence>
<proteinExistence type="predicted"/>
<feature type="compositionally biased region" description="Gly residues" evidence="1">
    <location>
        <begin position="1"/>
        <end position="14"/>
    </location>
</feature>
<accession>A0A0D9V6Y7</accession>
<evidence type="ECO:0000256" key="1">
    <source>
        <dbReference type="SAM" id="MobiDB-lite"/>
    </source>
</evidence>
<evidence type="ECO:0000313" key="3">
    <source>
        <dbReference type="Proteomes" id="UP000032180"/>
    </source>
</evidence>
<reference evidence="2 3" key="1">
    <citation type="submission" date="2012-08" db="EMBL/GenBank/DDBJ databases">
        <title>Oryza genome evolution.</title>
        <authorList>
            <person name="Wing R.A."/>
        </authorList>
    </citation>
    <scope>NUCLEOTIDE SEQUENCE</scope>
</reference>
<evidence type="ECO:0000313" key="2">
    <source>
        <dbReference type="EnsemblPlants" id="LPERR01G29840.2"/>
    </source>
</evidence>
<dbReference type="Proteomes" id="UP000032180">
    <property type="component" value="Chromosome 1"/>
</dbReference>
<organism evidence="2 3">
    <name type="scientific">Leersia perrieri</name>
    <dbReference type="NCBI Taxonomy" id="77586"/>
    <lineage>
        <taxon>Eukaryota</taxon>
        <taxon>Viridiplantae</taxon>
        <taxon>Streptophyta</taxon>
        <taxon>Embryophyta</taxon>
        <taxon>Tracheophyta</taxon>
        <taxon>Spermatophyta</taxon>
        <taxon>Magnoliopsida</taxon>
        <taxon>Liliopsida</taxon>
        <taxon>Poales</taxon>
        <taxon>Poaceae</taxon>
        <taxon>BOP clade</taxon>
        <taxon>Oryzoideae</taxon>
        <taxon>Oryzeae</taxon>
        <taxon>Oryzinae</taxon>
        <taxon>Leersia</taxon>
    </lineage>
</organism>